<proteinExistence type="predicted"/>
<organism evidence="2 3">
    <name type="scientific">Humicola insolens</name>
    <name type="common">Soft-rot fungus</name>
    <dbReference type="NCBI Taxonomy" id="85995"/>
    <lineage>
        <taxon>Eukaryota</taxon>
        <taxon>Fungi</taxon>
        <taxon>Dikarya</taxon>
        <taxon>Ascomycota</taxon>
        <taxon>Pezizomycotina</taxon>
        <taxon>Sordariomycetes</taxon>
        <taxon>Sordariomycetidae</taxon>
        <taxon>Sordariales</taxon>
        <taxon>Chaetomiaceae</taxon>
        <taxon>Mycothermus</taxon>
    </lineage>
</organism>
<feature type="region of interest" description="Disordered" evidence="1">
    <location>
        <begin position="193"/>
        <end position="237"/>
    </location>
</feature>
<keyword evidence="3" id="KW-1185">Reference proteome</keyword>
<dbReference type="EMBL" id="JAZGSY010000368">
    <property type="protein sequence ID" value="KAL1836773.1"/>
    <property type="molecule type" value="Genomic_DNA"/>
</dbReference>
<comment type="caution">
    <text evidence="2">The sequence shown here is derived from an EMBL/GenBank/DDBJ whole genome shotgun (WGS) entry which is preliminary data.</text>
</comment>
<dbReference type="Proteomes" id="UP001583172">
    <property type="component" value="Unassembled WGS sequence"/>
</dbReference>
<reference evidence="2 3" key="1">
    <citation type="journal article" date="2024" name="Commun. Biol.">
        <title>Comparative genomic analysis of thermophilic fungi reveals convergent evolutionary adaptations and gene losses.</title>
        <authorList>
            <person name="Steindorff A.S."/>
            <person name="Aguilar-Pontes M.V."/>
            <person name="Robinson A.J."/>
            <person name="Andreopoulos B."/>
            <person name="LaButti K."/>
            <person name="Kuo A."/>
            <person name="Mondo S."/>
            <person name="Riley R."/>
            <person name="Otillar R."/>
            <person name="Haridas S."/>
            <person name="Lipzen A."/>
            <person name="Grimwood J."/>
            <person name="Schmutz J."/>
            <person name="Clum A."/>
            <person name="Reid I.D."/>
            <person name="Moisan M.C."/>
            <person name="Butler G."/>
            <person name="Nguyen T.T.M."/>
            <person name="Dewar K."/>
            <person name="Conant G."/>
            <person name="Drula E."/>
            <person name="Henrissat B."/>
            <person name="Hansel C."/>
            <person name="Singer S."/>
            <person name="Hutchinson M.I."/>
            <person name="de Vries R.P."/>
            <person name="Natvig D.O."/>
            <person name="Powell A.J."/>
            <person name="Tsang A."/>
            <person name="Grigoriev I.V."/>
        </authorList>
    </citation>
    <scope>NUCLEOTIDE SEQUENCE [LARGE SCALE GENOMIC DNA]</scope>
    <source>
        <strain evidence="2 3">CBS 620.91</strain>
    </source>
</reference>
<evidence type="ECO:0000313" key="3">
    <source>
        <dbReference type="Proteomes" id="UP001583172"/>
    </source>
</evidence>
<gene>
    <name evidence="2" type="ORF">VTJ49DRAFT_4691</name>
</gene>
<protein>
    <submittedName>
        <fullName evidence="2">Uncharacterized protein</fullName>
    </submittedName>
</protein>
<name>A0ABR3V4S3_HUMIN</name>
<accession>A0ABR3V4S3</accession>
<evidence type="ECO:0000313" key="2">
    <source>
        <dbReference type="EMBL" id="KAL1836773.1"/>
    </source>
</evidence>
<evidence type="ECO:0000256" key="1">
    <source>
        <dbReference type="SAM" id="MobiDB-lite"/>
    </source>
</evidence>
<feature type="compositionally biased region" description="Polar residues" evidence="1">
    <location>
        <begin position="193"/>
        <end position="202"/>
    </location>
</feature>
<sequence>MKKKIPATCLKRFMPKNGMAWPAANPHITHKIRTDYQIVCALRELGVRLRRREVQTELCDLVAAATELLRLKRSEAGWNAHLGEFLEELHNHHRLSLRLQPRTLKAFLAATFVARIRYRNHRTDEDPNQLCHLSREIDKFNEVWREFSSEDLDANDWAGVTVAEEDDGAGDNSQGPSMDWLLQGVVPVRSSVGTANTTTSVGSHGPVGAVMTNGAAATDTGGVGGIPQGENERDLDD</sequence>